<dbReference type="CDD" id="cd02208">
    <property type="entry name" value="cupin_RmlC-like"/>
    <property type="match status" value="2"/>
</dbReference>
<feature type="transmembrane region" description="Helical" evidence="1">
    <location>
        <begin position="237"/>
        <end position="260"/>
    </location>
</feature>
<dbReference type="Proteomes" id="UP001187682">
    <property type="component" value="Unassembled WGS sequence"/>
</dbReference>
<evidence type="ECO:0000313" key="2">
    <source>
        <dbReference type="EMBL" id="SPO03469.1"/>
    </source>
</evidence>
<dbReference type="InterPro" id="IPR014710">
    <property type="entry name" value="RmlC-like_jellyroll"/>
</dbReference>
<comment type="caution">
    <text evidence="2">The sequence shown here is derived from an EMBL/GenBank/DDBJ whole genome shotgun (WGS) entry which is preliminary data.</text>
</comment>
<dbReference type="InterPro" id="IPR011051">
    <property type="entry name" value="RmlC_Cupin_sf"/>
</dbReference>
<proteinExistence type="predicted"/>
<evidence type="ECO:0000313" key="3">
    <source>
        <dbReference type="Proteomes" id="UP001187682"/>
    </source>
</evidence>
<dbReference type="EMBL" id="ONZQ02000008">
    <property type="protein sequence ID" value="SPO03469.1"/>
    <property type="molecule type" value="Genomic_DNA"/>
</dbReference>
<dbReference type="Gene3D" id="2.60.120.10">
    <property type="entry name" value="Jelly Rolls"/>
    <property type="match status" value="2"/>
</dbReference>
<dbReference type="SUPFAM" id="SSF51182">
    <property type="entry name" value="RmlC-like cupins"/>
    <property type="match status" value="1"/>
</dbReference>
<keyword evidence="1" id="KW-0812">Transmembrane</keyword>
<keyword evidence="1" id="KW-1133">Transmembrane helix</keyword>
<reference evidence="2" key="1">
    <citation type="submission" date="2018-03" db="EMBL/GenBank/DDBJ databases">
        <authorList>
            <person name="Guldener U."/>
        </authorList>
    </citation>
    <scope>NUCLEOTIDE SEQUENCE</scope>
</reference>
<evidence type="ECO:0000256" key="1">
    <source>
        <dbReference type="SAM" id="Phobius"/>
    </source>
</evidence>
<gene>
    <name evidence="2" type="ORF">DNG_06152</name>
</gene>
<protein>
    <submittedName>
        <fullName evidence="2">Uncharacterized protein</fullName>
    </submittedName>
</protein>
<keyword evidence="1" id="KW-0472">Membrane</keyword>
<accession>A0AAE8N0Y8</accession>
<keyword evidence="3" id="KW-1185">Reference proteome</keyword>
<sequence>MANSDDTIPRIITRPLPNAVTYDLSSPDRVTITLPPSSTWSSGLHWHESHTEYLQVLRGSIKVRLGDREQIVSASPGNQPEITVPRYAWHESHTEYLQVLRGSIKVRLGDREQIVSASPGNQPEITVPRYAWHEWRRADPHGGEDVVVSERTEPADGEKALFFWNLNGVILDAPRMLDDGKSFISRCPAGARGPLLDLWITLNLFVIFYHLDNVPVFVDFPDLVRGRKESAFIPRRVLVLGDWVVSHVVLFVASWVGWLLNARPLRLKYTPAREYAAWMEKKHRHTKDA</sequence>
<name>A0AAE8N0Y8_9PEZI</name>
<organism evidence="2 3">
    <name type="scientific">Cephalotrichum gorgonifer</name>
    <dbReference type="NCBI Taxonomy" id="2041049"/>
    <lineage>
        <taxon>Eukaryota</taxon>
        <taxon>Fungi</taxon>
        <taxon>Dikarya</taxon>
        <taxon>Ascomycota</taxon>
        <taxon>Pezizomycotina</taxon>
        <taxon>Sordariomycetes</taxon>
        <taxon>Hypocreomycetidae</taxon>
        <taxon>Microascales</taxon>
        <taxon>Microascaceae</taxon>
        <taxon>Cephalotrichum</taxon>
    </lineage>
</organism>
<dbReference type="AlphaFoldDB" id="A0AAE8N0Y8"/>